<dbReference type="SUPFAM" id="SSF55785">
    <property type="entry name" value="PYP-like sensor domain (PAS domain)"/>
    <property type="match status" value="1"/>
</dbReference>
<dbReference type="SMART" id="SM00388">
    <property type="entry name" value="HisKA"/>
    <property type="match status" value="1"/>
</dbReference>
<accession>Q20ZZ5</accession>
<dbReference type="EC" id="2.7.13.3" evidence="2"/>
<dbReference type="AlphaFoldDB" id="Q20ZZ5"/>
<dbReference type="InterPro" id="IPR004358">
    <property type="entry name" value="Sig_transdc_His_kin-like_C"/>
</dbReference>
<keyword evidence="5" id="KW-0547">Nucleotide-binding</keyword>
<dbReference type="EMBL" id="CP000301">
    <property type="protein sequence ID" value="ABD89291.1"/>
    <property type="molecule type" value="Genomic_DNA"/>
</dbReference>
<dbReference type="CDD" id="cd00082">
    <property type="entry name" value="HisKA"/>
    <property type="match status" value="1"/>
</dbReference>
<sequence>MPIDRVAVGPEDLIAKVGDRAPHGLDGEREAVWIEVIRKMDEVYADLLRYETDLEQKNAALEEAQAFISSVIESVSDILIACGRDGSILQVNPAAVHLLGRPAEALTRRPLVELIDAPDRLRVDALLKAGLSSDVMTFEIRFVTAAGISDLYAVNGATRYDPSGARVGTVLTGRPIGELRRAYEALHAAHSELQRAQRQLVEQEKMASLGRLVAGVAHELNNPISFVYGNIHTLERYRQRLGRYLGAIHGGADAAEIDRLRHELRIDALLDDSGSLIEGTLEGAMRVSDIVKNLRRLSFLKAGEAQPVDIERVIRTAARWASRAKAGRAEIFFDIEKDLSIVGNEGQFHQIIVNLVDNALDAVRGEPEPLIEISARRRGPEAVIAIADNGPGLAEGLIDKIFEPFFTTKPVGEGTGLGLWISYGIAREYGGALAAANRCGGGAVFTLTLPAG</sequence>
<dbReference type="Pfam" id="PF00989">
    <property type="entry name" value="PAS"/>
    <property type="match status" value="1"/>
</dbReference>
<dbReference type="NCBIfam" id="TIGR00229">
    <property type="entry name" value="sensory_box"/>
    <property type="match status" value="1"/>
</dbReference>
<dbReference type="OrthoDB" id="226486at2"/>
<evidence type="ECO:0000313" key="12">
    <source>
        <dbReference type="EMBL" id="ABD89291.1"/>
    </source>
</evidence>
<dbReference type="PROSITE" id="PS50112">
    <property type="entry name" value="PAS"/>
    <property type="match status" value="1"/>
</dbReference>
<protein>
    <recommendedName>
        <fullName evidence="2">histidine kinase</fullName>
        <ecNumber evidence="2">2.7.13.3</ecNumber>
    </recommendedName>
</protein>
<dbReference type="PANTHER" id="PTHR43065:SF42">
    <property type="entry name" value="TWO-COMPONENT SENSOR PPRA"/>
    <property type="match status" value="1"/>
</dbReference>
<proteinExistence type="predicted"/>
<keyword evidence="8" id="KW-0902">Two-component regulatory system</keyword>
<evidence type="ECO:0000256" key="2">
    <source>
        <dbReference type="ARBA" id="ARBA00012438"/>
    </source>
</evidence>
<reference evidence="12" key="1">
    <citation type="submission" date="2006-03" db="EMBL/GenBank/DDBJ databases">
        <title>Complete sequence of Rhodopseudomonas palustris BisB18.</title>
        <authorList>
            <consortium name="US DOE Joint Genome Institute"/>
            <person name="Copeland A."/>
            <person name="Lucas S."/>
            <person name="Lapidus A."/>
            <person name="Barry K."/>
            <person name="Detter J.C."/>
            <person name="Glavina del Rio T."/>
            <person name="Hammon N."/>
            <person name="Israni S."/>
            <person name="Dalin E."/>
            <person name="Tice H."/>
            <person name="Pitluck S."/>
            <person name="Chain P."/>
            <person name="Malfatti S."/>
            <person name="Shin M."/>
            <person name="Vergez L."/>
            <person name="Schmutz J."/>
            <person name="Larimer F."/>
            <person name="Land M."/>
            <person name="Hauser L."/>
            <person name="Pelletier D.A."/>
            <person name="Kyrpides N."/>
            <person name="Anderson I."/>
            <person name="Oda Y."/>
            <person name="Harwood C.S."/>
            <person name="Richardson P."/>
        </authorList>
    </citation>
    <scope>NUCLEOTIDE SEQUENCE [LARGE SCALE GENOMIC DNA]</scope>
    <source>
        <strain evidence="12">BisB18</strain>
    </source>
</reference>
<dbReference type="PANTHER" id="PTHR43065">
    <property type="entry name" value="SENSOR HISTIDINE KINASE"/>
    <property type="match status" value="1"/>
</dbReference>
<keyword evidence="3" id="KW-0597">Phosphoprotein</keyword>
<evidence type="ECO:0000256" key="7">
    <source>
        <dbReference type="ARBA" id="ARBA00022840"/>
    </source>
</evidence>
<evidence type="ECO:0000256" key="9">
    <source>
        <dbReference type="SAM" id="Coils"/>
    </source>
</evidence>
<feature type="domain" description="PAS" evidence="11">
    <location>
        <begin position="64"/>
        <end position="134"/>
    </location>
</feature>
<comment type="catalytic activity">
    <reaction evidence="1">
        <text>ATP + protein L-histidine = ADP + protein N-phospho-L-histidine.</text>
        <dbReference type="EC" id="2.7.13.3"/>
    </reaction>
</comment>
<evidence type="ECO:0000256" key="6">
    <source>
        <dbReference type="ARBA" id="ARBA00022777"/>
    </source>
</evidence>
<feature type="coiled-coil region" evidence="9">
    <location>
        <begin position="176"/>
        <end position="206"/>
    </location>
</feature>
<dbReference type="SUPFAM" id="SSF47384">
    <property type="entry name" value="Homodimeric domain of signal transducing histidine kinase"/>
    <property type="match status" value="1"/>
</dbReference>
<dbReference type="InterPro" id="IPR036097">
    <property type="entry name" value="HisK_dim/P_sf"/>
</dbReference>
<dbReference type="GO" id="GO:0000155">
    <property type="term" value="F:phosphorelay sensor kinase activity"/>
    <property type="evidence" value="ECO:0007669"/>
    <property type="project" value="InterPro"/>
</dbReference>
<dbReference type="STRING" id="316056.RPC_3756"/>
<dbReference type="HOGENOM" id="CLU_000445_114_39_5"/>
<dbReference type="InterPro" id="IPR013767">
    <property type="entry name" value="PAS_fold"/>
</dbReference>
<dbReference type="InterPro" id="IPR005467">
    <property type="entry name" value="His_kinase_dom"/>
</dbReference>
<gene>
    <name evidence="12" type="ordered locus">RPC_3756</name>
</gene>
<dbReference type="RefSeq" id="WP_011474173.1">
    <property type="nucleotide sequence ID" value="NC_007925.1"/>
</dbReference>
<dbReference type="Pfam" id="PF00512">
    <property type="entry name" value="HisKA"/>
    <property type="match status" value="1"/>
</dbReference>
<keyword evidence="6 12" id="KW-0418">Kinase</keyword>
<dbReference type="GO" id="GO:0005524">
    <property type="term" value="F:ATP binding"/>
    <property type="evidence" value="ECO:0007669"/>
    <property type="project" value="UniProtKB-KW"/>
</dbReference>
<dbReference type="CDD" id="cd00130">
    <property type="entry name" value="PAS"/>
    <property type="match status" value="1"/>
</dbReference>
<dbReference type="InterPro" id="IPR003661">
    <property type="entry name" value="HisK_dim/P_dom"/>
</dbReference>
<evidence type="ECO:0000259" key="10">
    <source>
        <dbReference type="PROSITE" id="PS50109"/>
    </source>
</evidence>
<dbReference type="Gene3D" id="1.10.287.130">
    <property type="match status" value="1"/>
</dbReference>
<dbReference type="Gene3D" id="3.30.450.20">
    <property type="entry name" value="PAS domain"/>
    <property type="match status" value="1"/>
</dbReference>
<organism evidence="12">
    <name type="scientific">Rhodopseudomonas palustris (strain BisB18)</name>
    <dbReference type="NCBI Taxonomy" id="316056"/>
    <lineage>
        <taxon>Bacteria</taxon>
        <taxon>Pseudomonadati</taxon>
        <taxon>Pseudomonadota</taxon>
        <taxon>Alphaproteobacteria</taxon>
        <taxon>Hyphomicrobiales</taxon>
        <taxon>Nitrobacteraceae</taxon>
        <taxon>Rhodopseudomonas</taxon>
    </lineage>
</organism>
<dbReference type="InterPro" id="IPR000014">
    <property type="entry name" value="PAS"/>
</dbReference>
<keyword evidence="9" id="KW-0175">Coiled coil</keyword>
<dbReference type="PRINTS" id="PR00344">
    <property type="entry name" value="BCTRLSENSOR"/>
</dbReference>
<evidence type="ECO:0000256" key="8">
    <source>
        <dbReference type="ARBA" id="ARBA00023012"/>
    </source>
</evidence>
<dbReference type="eggNOG" id="COG4191">
    <property type="taxonomic scope" value="Bacteria"/>
</dbReference>
<dbReference type="Gene3D" id="3.30.565.10">
    <property type="entry name" value="Histidine kinase-like ATPase, C-terminal domain"/>
    <property type="match status" value="1"/>
</dbReference>
<dbReference type="SMART" id="SM00091">
    <property type="entry name" value="PAS"/>
    <property type="match status" value="1"/>
</dbReference>
<keyword evidence="4 12" id="KW-0808">Transferase</keyword>
<evidence type="ECO:0000256" key="1">
    <source>
        <dbReference type="ARBA" id="ARBA00000085"/>
    </source>
</evidence>
<dbReference type="SMART" id="SM00387">
    <property type="entry name" value="HATPase_c"/>
    <property type="match status" value="1"/>
</dbReference>
<evidence type="ECO:0000259" key="11">
    <source>
        <dbReference type="PROSITE" id="PS50112"/>
    </source>
</evidence>
<dbReference type="InterPro" id="IPR036890">
    <property type="entry name" value="HATPase_C_sf"/>
</dbReference>
<dbReference type="Pfam" id="PF02518">
    <property type="entry name" value="HATPase_c"/>
    <property type="match status" value="1"/>
</dbReference>
<dbReference type="KEGG" id="rpc:RPC_3756"/>
<feature type="domain" description="Histidine kinase" evidence="10">
    <location>
        <begin position="215"/>
        <end position="452"/>
    </location>
</feature>
<dbReference type="SUPFAM" id="SSF55874">
    <property type="entry name" value="ATPase domain of HSP90 chaperone/DNA topoisomerase II/histidine kinase"/>
    <property type="match status" value="1"/>
</dbReference>
<dbReference type="GO" id="GO:0006355">
    <property type="term" value="P:regulation of DNA-templated transcription"/>
    <property type="evidence" value="ECO:0007669"/>
    <property type="project" value="InterPro"/>
</dbReference>
<name>Q20ZZ5_RHOPB</name>
<dbReference type="InterPro" id="IPR035965">
    <property type="entry name" value="PAS-like_dom_sf"/>
</dbReference>
<evidence type="ECO:0000256" key="4">
    <source>
        <dbReference type="ARBA" id="ARBA00022679"/>
    </source>
</evidence>
<dbReference type="PROSITE" id="PS50109">
    <property type="entry name" value="HIS_KIN"/>
    <property type="match status" value="1"/>
</dbReference>
<evidence type="ECO:0000256" key="5">
    <source>
        <dbReference type="ARBA" id="ARBA00022741"/>
    </source>
</evidence>
<evidence type="ECO:0000256" key="3">
    <source>
        <dbReference type="ARBA" id="ARBA00022553"/>
    </source>
</evidence>
<dbReference type="InterPro" id="IPR003594">
    <property type="entry name" value="HATPase_dom"/>
</dbReference>
<keyword evidence="7" id="KW-0067">ATP-binding</keyword>